<dbReference type="OrthoDB" id="10407197at2759"/>
<evidence type="ECO:0000256" key="1">
    <source>
        <dbReference type="SAM" id="SignalP"/>
    </source>
</evidence>
<proteinExistence type="predicted"/>
<evidence type="ECO:0000313" key="2">
    <source>
        <dbReference type="EMBL" id="CAG8436770.1"/>
    </source>
</evidence>
<comment type="caution">
    <text evidence="2">The sequence shown here is derived from an EMBL/GenBank/DDBJ whole genome shotgun (WGS) entry which is preliminary data.</text>
</comment>
<accession>A0A9N8V4Y5</accession>
<evidence type="ECO:0000313" key="3">
    <source>
        <dbReference type="Proteomes" id="UP000789706"/>
    </source>
</evidence>
<dbReference type="EMBL" id="CAJVPK010000040">
    <property type="protein sequence ID" value="CAG8436770.1"/>
    <property type="molecule type" value="Genomic_DNA"/>
</dbReference>
<protein>
    <submittedName>
        <fullName evidence="2">9029_t:CDS:1</fullName>
    </submittedName>
</protein>
<dbReference type="Proteomes" id="UP000789706">
    <property type="component" value="Unassembled WGS sequence"/>
</dbReference>
<feature type="signal peptide" evidence="1">
    <location>
        <begin position="1"/>
        <end position="21"/>
    </location>
</feature>
<name>A0A9N8V4Y5_9GLOM</name>
<sequence>MKYSYALVYLIVLIFSTCVFSSHEPNGKIVLTSPGEGPFKYTSVQAITWNANLKDVEDPYNAHTTCQVSVCVASEKDEYGCYTCEEEPICTEEIRYTYGYAQFTVDDRFDTETDYIAVVEFKQGELYYIGTSPIFTKNTTKEFQSANAIVNFYKPNFIKRPYSRS</sequence>
<dbReference type="AlphaFoldDB" id="A0A9N8V4Y5"/>
<keyword evidence="1" id="KW-0732">Signal</keyword>
<feature type="chain" id="PRO_5040300082" evidence="1">
    <location>
        <begin position="22"/>
        <end position="165"/>
    </location>
</feature>
<reference evidence="2" key="1">
    <citation type="submission" date="2021-06" db="EMBL/GenBank/DDBJ databases">
        <authorList>
            <person name="Kallberg Y."/>
            <person name="Tangrot J."/>
            <person name="Rosling A."/>
        </authorList>
    </citation>
    <scope>NUCLEOTIDE SEQUENCE</scope>
    <source>
        <strain evidence="2">AZ414A</strain>
    </source>
</reference>
<gene>
    <name evidence="2" type="ORF">DEBURN_LOCUS1067</name>
</gene>
<keyword evidence="3" id="KW-1185">Reference proteome</keyword>
<organism evidence="2 3">
    <name type="scientific">Diversispora eburnea</name>
    <dbReference type="NCBI Taxonomy" id="1213867"/>
    <lineage>
        <taxon>Eukaryota</taxon>
        <taxon>Fungi</taxon>
        <taxon>Fungi incertae sedis</taxon>
        <taxon>Mucoromycota</taxon>
        <taxon>Glomeromycotina</taxon>
        <taxon>Glomeromycetes</taxon>
        <taxon>Diversisporales</taxon>
        <taxon>Diversisporaceae</taxon>
        <taxon>Diversispora</taxon>
    </lineage>
</organism>